<evidence type="ECO:0000313" key="8">
    <source>
        <dbReference type="Proteomes" id="UP000202031"/>
    </source>
</evidence>
<dbReference type="Proteomes" id="UP000202031">
    <property type="component" value="Chromosome"/>
</dbReference>
<dbReference type="InterPro" id="IPR002363">
    <property type="entry name" value="Ribosomal_uL10_CS_bac"/>
</dbReference>
<dbReference type="GO" id="GO:0070180">
    <property type="term" value="F:large ribosomal subunit rRNA binding"/>
    <property type="evidence" value="ECO:0007669"/>
    <property type="project" value="UniProtKB-UniRule"/>
</dbReference>
<evidence type="ECO:0000256" key="3">
    <source>
        <dbReference type="ARBA" id="ARBA00022980"/>
    </source>
</evidence>
<dbReference type="Pfam" id="PF00466">
    <property type="entry name" value="Ribosomal_L10"/>
    <property type="match status" value="1"/>
</dbReference>
<comment type="similarity">
    <text evidence="2 6">Belongs to the universal ribosomal protein uL10 family.</text>
</comment>
<dbReference type="Gene3D" id="6.10.250.290">
    <property type="match status" value="1"/>
</dbReference>
<evidence type="ECO:0000256" key="4">
    <source>
        <dbReference type="ARBA" id="ARBA00023274"/>
    </source>
</evidence>
<keyword evidence="6" id="KW-0699">rRNA-binding</keyword>
<keyword evidence="3 6" id="KW-0689">Ribosomal protein</keyword>
<evidence type="ECO:0000256" key="1">
    <source>
        <dbReference type="ARBA" id="ARBA00002633"/>
    </source>
</evidence>
<evidence type="ECO:0000256" key="2">
    <source>
        <dbReference type="ARBA" id="ARBA00008889"/>
    </source>
</evidence>
<sequence length="161" mass="17896">MTRNEKAEIISNLEAEFKASEAIVVCDYRGLSVKKLEALRNAAREQNVKVQVVKNTLAKIALNNSAKDGMELKDTNIFVWGEDQLAVTKVVAKFEESNKDLFKIKTAYIDGEVAPASKVIALSKMPSRDELIAMLLQVWNAPIQNFTIGLNALKEKKEQSA</sequence>
<dbReference type="GO" id="GO:0006412">
    <property type="term" value="P:translation"/>
    <property type="evidence" value="ECO:0007669"/>
    <property type="project" value="UniProtKB-UniRule"/>
</dbReference>
<dbReference type="CDD" id="cd05797">
    <property type="entry name" value="Ribosomal_L10"/>
    <property type="match status" value="1"/>
</dbReference>
<accession>A0A1X9SM01</accession>
<comment type="subunit">
    <text evidence="6">Part of the ribosomal stalk of the 50S ribosomal subunit. The N-terminus interacts with L11 and the large rRNA to form the base of the stalk. The C-terminus forms an elongated spine to which L12 dimers bind in a sequential fashion forming a multimeric L10(L12)X complex.</text>
</comment>
<dbReference type="InterPro" id="IPR022973">
    <property type="entry name" value="Ribosomal_uL10_bac"/>
</dbReference>
<comment type="function">
    <text evidence="1 6">Forms part of the ribosomal stalk, playing a central role in the interaction of the ribosome with GTP-bound translation factors.</text>
</comment>
<dbReference type="KEGG" id="clx:CLAN_0511"/>
<name>A0A1X9SM01_9BACT</name>
<dbReference type="SUPFAM" id="SSF160369">
    <property type="entry name" value="Ribosomal protein L10-like"/>
    <property type="match status" value="1"/>
</dbReference>
<dbReference type="InterPro" id="IPR043141">
    <property type="entry name" value="Ribosomal_uL10-like_sf"/>
</dbReference>
<keyword evidence="6" id="KW-0694">RNA-binding</keyword>
<evidence type="ECO:0000256" key="6">
    <source>
        <dbReference type="HAMAP-Rule" id="MF_00362"/>
    </source>
</evidence>
<dbReference type="InterPro" id="IPR001790">
    <property type="entry name" value="Ribosomal_uL10"/>
</dbReference>
<dbReference type="Gene3D" id="3.30.70.1730">
    <property type="match status" value="1"/>
</dbReference>
<dbReference type="RefSeq" id="WP_096013472.1">
    <property type="nucleotide sequence ID" value="NZ_CP015578.1"/>
</dbReference>
<dbReference type="AlphaFoldDB" id="A0A1X9SM01"/>
<reference evidence="8" key="1">
    <citation type="journal article" date="2017" name="Genome Biol. Evol.">
        <title>Comparative Genomic Analysis Identifies a Campylobacter Clade Deficient in Selenium Metabolism.</title>
        <authorList>
            <person name="Miller W.G."/>
            <person name="Yee E."/>
            <person name="Lopes B.S."/>
            <person name="Chapman M.H."/>
            <person name="Huynh S."/>
            <person name="Bono J.L."/>
            <person name="Parker C.T."/>
            <person name="Strachan N.J.C."/>
            <person name="Forbes K.J."/>
        </authorList>
    </citation>
    <scope>NUCLEOTIDE SEQUENCE [LARGE SCALE GENOMIC DNA]</scope>
    <source>
        <strain evidence="8">NCTC 13004</strain>
    </source>
</reference>
<dbReference type="GO" id="GO:0003735">
    <property type="term" value="F:structural constituent of ribosome"/>
    <property type="evidence" value="ECO:0007669"/>
    <property type="project" value="InterPro"/>
</dbReference>
<reference evidence="8" key="2">
    <citation type="journal article" date="2017" name="Genome Biol. Evol.">
        <title>Comparative genomic analysis identifies a Campylobacter clade deficient in selenium metabolism.</title>
        <authorList>
            <person name="Miller W.G."/>
            <person name="Yee E."/>
            <person name="Lopes B.S."/>
            <person name="Chapman M.H."/>
            <person name="Huynh S."/>
            <person name="Bono J.L."/>
            <person name="Parker C.T."/>
            <person name="Strachan N.J.C."/>
            <person name="Forbes K.J."/>
        </authorList>
    </citation>
    <scope>NUCLEOTIDE SEQUENCE [LARGE SCALE GENOMIC DNA]</scope>
    <source>
        <strain evidence="8">NCTC 13004</strain>
    </source>
</reference>
<protein>
    <recommendedName>
        <fullName evidence="5 6">Large ribosomal subunit protein uL10</fullName>
    </recommendedName>
</protein>
<evidence type="ECO:0000256" key="5">
    <source>
        <dbReference type="ARBA" id="ARBA00035202"/>
    </source>
</evidence>
<dbReference type="NCBIfam" id="NF000955">
    <property type="entry name" value="PRK00099.1-1"/>
    <property type="match status" value="1"/>
</dbReference>
<dbReference type="HAMAP" id="MF_00362">
    <property type="entry name" value="Ribosomal_uL10"/>
    <property type="match status" value="1"/>
</dbReference>
<proteinExistence type="inferred from homology"/>
<dbReference type="InterPro" id="IPR047865">
    <property type="entry name" value="Ribosomal_uL10_bac_type"/>
</dbReference>
<dbReference type="GO" id="GO:0015934">
    <property type="term" value="C:large ribosomal subunit"/>
    <property type="evidence" value="ECO:0007669"/>
    <property type="project" value="InterPro"/>
</dbReference>
<dbReference type="EMBL" id="CP015578">
    <property type="protein sequence ID" value="ARQ97261.1"/>
    <property type="molecule type" value="Genomic_DNA"/>
</dbReference>
<evidence type="ECO:0000313" key="7">
    <source>
        <dbReference type="EMBL" id="ARQ97261.1"/>
    </source>
</evidence>
<organism evidence="7 8">
    <name type="scientific">Campylobacter lanienae NCTC 13004</name>
    <dbReference type="NCBI Taxonomy" id="1031753"/>
    <lineage>
        <taxon>Bacteria</taxon>
        <taxon>Pseudomonadati</taxon>
        <taxon>Campylobacterota</taxon>
        <taxon>Epsilonproteobacteria</taxon>
        <taxon>Campylobacterales</taxon>
        <taxon>Campylobacteraceae</taxon>
        <taxon>Campylobacter</taxon>
    </lineage>
</organism>
<dbReference type="PROSITE" id="PS01109">
    <property type="entry name" value="RIBOSOMAL_L10"/>
    <property type="match status" value="1"/>
</dbReference>
<keyword evidence="4 6" id="KW-0687">Ribonucleoprotein</keyword>
<dbReference type="GeneID" id="46920984"/>
<gene>
    <name evidence="6 7" type="primary">rplJ</name>
    <name evidence="7" type="ORF">CLAN_0511</name>
</gene>
<dbReference type="PANTHER" id="PTHR11560">
    <property type="entry name" value="39S RIBOSOMAL PROTEIN L10, MITOCHONDRIAL"/>
    <property type="match status" value="1"/>
</dbReference>